<protein>
    <submittedName>
        <fullName evidence="2">Alpha/beta-hydrolase</fullName>
    </submittedName>
</protein>
<dbReference type="Pfam" id="PF00561">
    <property type="entry name" value="Abhydrolase_1"/>
    <property type="match status" value="1"/>
</dbReference>
<feature type="domain" description="AB hydrolase-1" evidence="1">
    <location>
        <begin position="15"/>
        <end position="98"/>
    </location>
</feature>
<dbReference type="AlphaFoldDB" id="A0A6A6UUQ4"/>
<keyword evidence="2" id="KW-0378">Hydrolase</keyword>
<reference evidence="2" key="1">
    <citation type="journal article" date="2020" name="Stud. Mycol.">
        <title>101 Dothideomycetes genomes: a test case for predicting lifestyles and emergence of pathogens.</title>
        <authorList>
            <person name="Haridas S."/>
            <person name="Albert R."/>
            <person name="Binder M."/>
            <person name="Bloem J."/>
            <person name="Labutti K."/>
            <person name="Salamov A."/>
            <person name="Andreopoulos B."/>
            <person name="Baker S."/>
            <person name="Barry K."/>
            <person name="Bills G."/>
            <person name="Bluhm B."/>
            <person name="Cannon C."/>
            <person name="Castanera R."/>
            <person name="Culley D."/>
            <person name="Daum C."/>
            <person name="Ezra D."/>
            <person name="Gonzalez J."/>
            <person name="Henrissat B."/>
            <person name="Kuo A."/>
            <person name="Liang C."/>
            <person name="Lipzen A."/>
            <person name="Lutzoni F."/>
            <person name="Magnuson J."/>
            <person name="Mondo S."/>
            <person name="Nolan M."/>
            <person name="Ohm R."/>
            <person name="Pangilinan J."/>
            <person name="Park H.-J."/>
            <person name="Ramirez L."/>
            <person name="Alfaro M."/>
            <person name="Sun H."/>
            <person name="Tritt A."/>
            <person name="Yoshinaga Y."/>
            <person name="Zwiers L.-H."/>
            <person name="Turgeon B."/>
            <person name="Goodwin S."/>
            <person name="Spatafora J."/>
            <person name="Crous P."/>
            <person name="Grigoriev I."/>
        </authorList>
    </citation>
    <scope>NUCLEOTIDE SEQUENCE</scope>
    <source>
        <strain evidence="2">CBS 119925</strain>
    </source>
</reference>
<name>A0A6A6UUQ4_9PLEO</name>
<proteinExistence type="predicted"/>
<dbReference type="EMBL" id="MU006617">
    <property type="protein sequence ID" value="KAF2741998.1"/>
    <property type="molecule type" value="Genomic_DNA"/>
</dbReference>
<dbReference type="InterPro" id="IPR050266">
    <property type="entry name" value="AB_hydrolase_sf"/>
</dbReference>
<dbReference type="SUPFAM" id="SSF53474">
    <property type="entry name" value="alpha/beta-Hydrolases"/>
    <property type="match status" value="1"/>
</dbReference>
<dbReference type="Gene3D" id="1.25.40.10">
    <property type="entry name" value="Tetratricopeptide repeat domain"/>
    <property type="match status" value="1"/>
</dbReference>
<dbReference type="GO" id="GO:0046464">
    <property type="term" value="P:acylglycerol catabolic process"/>
    <property type="evidence" value="ECO:0007669"/>
    <property type="project" value="TreeGrafter"/>
</dbReference>
<dbReference type="InterPro" id="IPR011990">
    <property type="entry name" value="TPR-like_helical_dom_sf"/>
</dbReference>
<dbReference type="Proteomes" id="UP000799440">
    <property type="component" value="Unassembled WGS sequence"/>
</dbReference>
<accession>A0A6A6UUQ4</accession>
<dbReference type="PANTHER" id="PTHR43798">
    <property type="entry name" value="MONOACYLGLYCEROL LIPASE"/>
    <property type="match status" value="1"/>
</dbReference>
<sequence length="667" mass="75282">MCMRTALFDPQFQDPELSSSLNILAIEPLGHGSTSLPTLTTQFTYWDSAIVALEVMRKLGVVKAFAMGTSQGGWIVVRMALLAPDRILGLLPLGTSMDAETKESQEKGCWDPVPLLKPFVDSWASSSPTPGFVIDDVWCGMVASFGFGSHATDASTAFWTSTLKEVYKGDGGRTKARQAIICLVSCDGLTLRLNDSRCPVYWLQGTEDAPYGSQVQNEQIDLFTAARWKRLEIIDGGAHYLNATHAKQVNEVVLKMVKEEARYTALHSTANMSSSSANLITLNDDVLAVILASIPDLVSLGDCLLAHPVLYRVFNSRRRFVLRNVMKNDWDRGYSIGRAFAYLDTWNKRIRRLKFHHSVDRVALREAFWARLELRLPGIGATNWALDLLVAYQKAGLIDNGLAFAKRTMDIIFQKVPPMLSHEGSTFANSVIQLYKVGSDSHTTIQLQERVLGSMDPRFAQHNVCARELLKSYREIGRSERILPFQLETWELYNRVQGPASEAALDWARSIVREYQRCDREMDAVEFHHNVWKLLHRETPQFVSWSRQLIRMRELLGHKDEALQVTEEVWRHLSPLSPGYQAWTSQLSTQYGAAGRPDDAIRVCEAVWVAYGRLLSREQQSLGWRYHTRTAGIMLAKAYRRHNRLEEAAAIESKCEELRGFPPSVTG</sequence>
<gene>
    <name evidence="2" type="ORF">M011DRAFT_462776</name>
</gene>
<dbReference type="OrthoDB" id="19657at2759"/>
<dbReference type="GO" id="GO:0016020">
    <property type="term" value="C:membrane"/>
    <property type="evidence" value="ECO:0007669"/>
    <property type="project" value="TreeGrafter"/>
</dbReference>
<evidence type="ECO:0000313" key="2">
    <source>
        <dbReference type="EMBL" id="KAF2741998.1"/>
    </source>
</evidence>
<dbReference type="Gene3D" id="3.40.50.1820">
    <property type="entry name" value="alpha/beta hydrolase"/>
    <property type="match status" value="1"/>
</dbReference>
<dbReference type="PANTHER" id="PTHR43798:SF33">
    <property type="entry name" value="HYDROLASE, PUTATIVE (AFU_ORTHOLOGUE AFUA_2G14860)-RELATED"/>
    <property type="match status" value="1"/>
</dbReference>
<dbReference type="InterPro" id="IPR029058">
    <property type="entry name" value="AB_hydrolase_fold"/>
</dbReference>
<keyword evidence="3" id="KW-1185">Reference proteome</keyword>
<organism evidence="2 3">
    <name type="scientific">Sporormia fimetaria CBS 119925</name>
    <dbReference type="NCBI Taxonomy" id="1340428"/>
    <lineage>
        <taxon>Eukaryota</taxon>
        <taxon>Fungi</taxon>
        <taxon>Dikarya</taxon>
        <taxon>Ascomycota</taxon>
        <taxon>Pezizomycotina</taxon>
        <taxon>Dothideomycetes</taxon>
        <taxon>Pleosporomycetidae</taxon>
        <taxon>Pleosporales</taxon>
        <taxon>Sporormiaceae</taxon>
        <taxon>Sporormia</taxon>
    </lineage>
</organism>
<dbReference type="InterPro" id="IPR000073">
    <property type="entry name" value="AB_hydrolase_1"/>
</dbReference>
<evidence type="ECO:0000313" key="3">
    <source>
        <dbReference type="Proteomes" id="UP000799440"/>
    </source>
</evidence>
<evidence type="ECO:0000259" key="1">
    <source>
        <dbReference type="Pfam" id="PF00561"/>
    </source>
</evidence>
<dbReference type="GO" id="GO:0047372">
    <property type="term" value="F:monoacylglycerol lipase activity"/>
    <property type="evidence" value="ECO:0007669"/>
    <property type="project" value="TreeGrafter"/>
</dbReference>